<evidence type="ECO:0000256" key="7">
    <source>
        <dbReference type="ARBA" id="ARBA00023288"/>
    </source>
</evidence>
<evidence type="ECO:0000313" key="11">
    <source>
        <dbReference type="Proteomes" id="UP000078430"/>
    </source>
</evidence>
<evidence type="ECO:0000256" key="6">
    <source>
        <dbReference type="ARBA" id="ARBA00023237"/>
    </source>
</evidence>
<evidence type="ECO:0000256" key="1">
    <source>
        <dbReference type="ARBA" id="ARBA00004459"/>
    </source>
</evidence>
<keyword evidence="7" id="KW-0449">Lipoprotein</keyword>
<evidence type="ECO:0000256" key="9">
    <source>
        <dbReference type="SAM" id="Coils"/>
    </source>
</evidence>
<keyword evidence="11" id="KW-1185">Reference proteome</keyword>
<evidence type="ECO:0000313" key="10">
    <source>
        <dbReference type="EMBL" id="ANA43925.1"/>
    </source>
</evidence>
<reference evidence="10 11" key="1">
    <citation type="journal article" date="1985" name="Nature">
        <title>Transposition of structural genes to an expression sequence on a linear plasmid causes antigenic variation in the bacterium Borrelia hermsii.</title>
        <authorList>
            <person name="Plasterk R.H."/>
            <person name="Simon M.I."/>
            <person name="Barbour A.G."/>
        </authorList>
    </citation>
    <scope>NUCLEOTIDE SEQUENCE [LARGE SCALE GENOMIC DNA]</scope>
    <source>
        <strain evidence="10 11">HS1</strain>
    </source>
</reference>
<keyword evidence="6" id="KW-0998">Cell outer membrane</keyword>
<keyword evidence="3" id="KW-0732">Signal</keyword>
<protein>
    <submittedName>
        <fullName evidence="10">MlpJ-like protein</fullName>
    </submittedName>
</protein>
<dbReference type="EMBL" id="CP015331">
    <property type="protein sequence ID" value="ANA43925.1"/>
    <property type="molecule type" value="Genomic_DNA"/>
</dbReference>
<evidence type="ECO:0000256" key="5">
    <source>
        <dbReference type="ARBA" id="ARBA00023139"/>
    </source>
</evidence>
<reference evidence="10 11" key="2">
    <citation type="journal article" date="1990" name="Proc. Natl. Acad. Sci. U.S.A.">
        <title>Juxtaposition of expressed variable antigen genes with a conserved telomere in the bacterium Borrelia hermsii.</title>
        <authorList>
            <person name="Kitten T."/>
            <person name="Barbour A.G."/>
        </authorList>
    </citation>
    <scope>NUCLEOTIDE SEQUENCE [LARGE SCALE GENOMIC DNA]</scope>
    <source>
        <strain evidence="10 11">HS1</strain>
    </source>
</reference>
<keyword evidence="4" id="KW-0472">Membrane</keyword>
<evidence type="ECO:0000256" key="4">
    <source>
        <dbReference type="ARBA" id="ARBA00023136"/>
    </source>
</evidence>
<sequence>MSKPIRLILCGTLLLCCCKGYQVSIVPTEAQTHSRAKKALDNLQKENDKTQEKITLTADEQKKFDSLKHAFEKVIEKLQDQIQGCQNGNKSKCNNFWTWLDGHIQKQKELANAFTKVYEFLEDKRKKHENNKTFDSYISDAIDCKVNNQCNNADNKYGTGNNDIEQFFRGVLNDISTKNHNEEMFECLKKELLDSTNHAAGLTANWQ</sequence>
<dbReference type="RefSeq" id="WP_064536658.1">
    <property type="nucleotide sequence ID" value="NZ_CP015331.1"/>
</dbReference>
<reference evidence="10 11" key="4">
    <citation type="journal article" date="2016" name="Genome Announc.">
        <title>Chromosome and Plasmids of the Tick-Borne Relapsing Fever Agent Borrelia hermsii.</title>
        <authorList>
            <person name="Barbour A.G."/>
        </authorList>
    </citation>
    <scope>NUCLEOTIDE SEQUENCE [LARGE SCALE GENOMIC DNA]</scope>
    <source>
        <strain evidence="10 11">HS1</strain>
    </source>
</reference>
<comment type="subcellular location">
    <subcellularLocation>
        <location evidence="1">Cell outer membrane</location>
        <topology evidence="1">Lipid-anchor</topology>
    </subcellularLocation>
</comment>
<evidence type="ECO:0000256" key="2">
    <source>
        <dbReference type="ARBA" id="ARBA00008380"/>
    </source>
</evidence>
<proteinExistence type="inferred from homology"/>
<evidence type="ECO:0000256" key="3">
    <source>
        <dbReference type="ARBA" id="ARBA00022729"/>
    </source>
</evidence>
<geneLocation type="plasmid" evidence="10 11">
    <name>lpN31</name>
</geneLocation>
<accession>A0ABM6ARP1</accession>
<dbReference type="Proteomes" id="UP000078430">
    <property type="component" value="Plasmid lpN31"/>
</dbReference>
<keyword evidence="9" id="KW-0175">Coiled coil</keyword>
<gene>
    <name evidence="10" type="ORF">AXX13_N22</name>
</gene>
<organism evidence="10 11">
    <name type="scientific">Borrelia hermsii HS1</name>
    <dbReference type="NCBI Taxonomy" id="1867252"/>
    <lineage>
        <taxon>Bacteria</taxon>
        <taxon>Pseudomonadati</taxon>
        <taxon>Spirochaetota</taxon>
        <taxon>Spirochaetia</taxon>
        <taxon>Spirochaetales</taxon>
        <taxon>Borreliaceae</taxon>
        <taxon>Borrelia</taxon>
    </lineage>
</organism>
<comment type="function">
    <text evidence="8">An outer membrane protein that may participate in pathogenesis. Some human Lyme disease patients have antibodies against this protein. The Mlp proteins probably undergo intragenic recombination, generating new alleles.</text>
</comment>
<dbReference type="Pfam" id="PF03304">
    <property type="entry name" value="Mlp"/>
    <property type="match status" value="1"/>
</dbReference>
<dbReference type="InterPro" id="IPR004983">
    <property type="entry name" value="Mlp"/>
</dbReference>
<evidence type="ECO:0000256" key="8">
    <source>
        <dbReference type="ARBA" id="ARBA00046007"/>
    </source>
</evidence>
<reference evidence="10 11" key="3">
    <citation type="journal article" date="2006" name="Mol. Microbiol.">
        <title>Antigenic variation by Borrelia hermsii occurs through recombination between extragenic repetitive elements on linear plasmids.</title>
        <authorList>
            <person name="Dai Q."/>
            <person name="Restrepo B.I."/>
            <person name="Porcella S.F."/>
            <person name="Raffel S.J."/>
            <person name="Schwan T.G."/>
            <person name="Barbour A.G."/>
        </authorList>
    </citation>
    <scope>NUCLEOTIDE SEQUENCE [LARGE SCALE GENOMIC DNA]</scope>
    <source>
        <strain evidence="10 11">HS1</strain>
    </source>
</reference>
<feature type="coiled-coil region" evidence="9">
    <location>
        <begin position="33"/>
        <end position="60"/>
    </location>
</feature>
<keyword evidence="5" id="KW-0564">Palmitate</keyword>
<keyword evidence="10" id="KW-0614">Plasmid</keyword>
<name>A0ABM6ARP1_BORHE</name>
<comment type="similarity">
    <text evidence="2">Belongs to the Multicopy lipoprotein (Mlp) family.</text>
</comment>